<sequence>MQSSPVNLNAIFEKILTSVQSIPIPDALPLLTSIIDTLRPFSTVFSLLLMTGIAYCFFRIQHIEEVTRHHDAHAEGEEGHHGGGGSHITESATTKRWNRVVSHMESENESDWRLAILEADVLLSEMVTHMGYHGDSLGEKLKSIEASDFTSLQMAWEAHGVRNKIAHEGASFVLTEREAKRVIGLYEEVFNEFKYI</sequence>
<proteinExistence type="predicted"/>
<comment type="caution">
    <text evidence="2">The sequence shown here is derived from an EMBL/GenBank/DDBJ whole genome shotgun (WGS) entry which is preliminary data.</text>
</comment>
<keyword evidence="1" id="KW-0812">Transmembrane</keyword>
<keyword evidence="1" id="KW-0472">Membrane</keyword>
<feature type="transmembrane region" description="Helical" evidence="1">
    <location>
        <begin position="38"/>
        <end position="58"/>
    </location>
</feature>
<organism evidence="2 3">
    <name type="scientific">Candidatus Taylorbacteria bacterium CG11_big_fil_rev_8_21_14_0_20_46_11</name>
    <dbReference type="NCBI Taxonomy" id="1975025"/>
    <lineage>
        <taxon>Bacteria</taxon>
        <taxon>Candidatus Tayloriibacteriota</taxon>
    </lineage>
</organism>
<dbReference type="Proteomes" id="UP000229342">
    <property type="component" value="Unassembled WGS sequence"/>
</dbReference>
<evidence type="ECO:0000313" key="2">
    <source>
        <dbReference type="EMBL" id="PIQ68932.1"/>
    </source>
</evidence>
<evidence type="ECO:0000256" key="1">
    <source>
        <dbReference type="SAM" id="Phobius"/>
    </source>
</evidence>
<keyword evidence="1" id="KW-1133">Transmembrane helix</keyword>
<protein>
    <submittedName>
        <fullName evidence="2">Uncharacterized protein</fullName>
    </submittedName>
</protein>
<accession>A0A2H0KCF5</accession>
<reference evidence="2 3" key="1">
    <citation type="submission" date="2017-09" db="EMBL/GenBank/DDBJ databases">
        <title>Depth-based differentiation of microbial function through sediment-hosted aquifers and enrichment of novel symbionts in the deep terrestrial subsurface.</title>
        <authorList>
            <person name="Probst A.J."/>
            <person name="Ladd B."/>
            <person name="Jarett J.K."/>
            <person name="Geller-Mcgrath D.E."/>
            <person name="Sieber C.M."/>
            <person name="Emerson J.B."/>
            <person name="Anantharaman K."/>
            <person name="Thomas B.C."/>
            <person name="Malmstrom R."/>
            <person name="Stieglmeier M."/>
            <person name="Klingl A."/>
            <person name="Woyke T."/>
            <person name="Ryan C.M."/>
            <person name="Banfield J.F."/>
        </authorList>
    </citation>
    <scope>NUCLEOTIDE SEQUENCE [LARGE SCALE GENOMIC DNA]</scope>
    <source>
        <strain evidence="2">CG11_big_fil_rev_8_21_14_0_20_46_11</strain>
    </source>
</reference>
<gene>
    <name evidence="2" type="ORF">COV91_01545</name>
</gene>
<dbReference type="EMBL" id="PCVG01000018">
    <property type="protein sequence ID" value="PIQ68932.1"/>
    <property type="molecule type" value="Genomic_DNA"/>
</dbReference>
<dbReference type="AlphaFoldDB" id="A0A2H0KCF5"/>
<evidence type="ECO:0000313" key="3">
    <source>
        <dbReference type="Proteomes" id="UP000229342"/>
    </source>
</evidence>
<name>A0A2H0KCF5_9BACT</name>